<keyword evidence="1" id="KW-0472">Membrane</keyword>
<evidence type="ECO:0000313" key="3">
    <source>
        <dbReference type="Proteomes" id="UP000634435"/>
    </source>
</evidence>
<gene>
    <name evidence="2" type="ORF">GCM10007111_33010</name>
</gene>
<protein>
    <recommendedName>
        <fullName evidence="4">DUF2568 domain-containing protein</fullName>
    </recommendedName>
</protein>
<evidence type="ECO:0008006" key="4">
    <source>
        <dbReference type="Google" id="ProtNLM"/>
    </source>
</evidence>
<dbReference type="EMBL" id="BMPN01000006">
    <property type="protein sequence ID" value="GGJ68671.1"/>
    <property type="molecule type" value="Genomic_DNA"/>
</dbReference>
<sequence length="113" mass="12613">MFFITFSLIFLVVIGIIAFLTFIVPAFMNKKISYGILRLLVMHWLLFLTGVYTLLPTNIADAIFMPVWLVLCVAGALTAIYEFENNKGFAIPVAGLTAIRLLFSIFINGSSKM</sequence>
<reference evidence="3" key="1">
    <citation type="journal article" date="2019" name="Int. J. Syst. Evol. Microbiol.">
        <title>The Global Catalogue of Microorganisms (GCM) 10K type strain sequencing project: providing services to taxonomists for standard genome sequencing and annotation.</title>
        <authorList>
            <consortium name="The Broad Institute Genomics Platform"/>
            <consortium name="The Broad Institute Genome Sequencing Center for Infectious Disease"/>
            <person name="Wu L."/>
            <person name="Ma J."/>
        </authorList>
    </citation>
    <scope>NUCLEOTIDE SEQUENCE [LARGE SCALE GENOMIC DNA]</scope>
    <source>
        <strain evidence="3">JCM 30071</strain>
    </source>
</reference>
<dbReference type="Proteomes" id="UP000634435">
    <property type="component" value="Unassembled WGS sequence"/>
</dbReference>
<feature type="transmembrane region" description="Helical" evidence="1">
    <location>
        <begin position="6"/>
        <end position="28"/>
    </location>
</feature>
<keyword evidence="3" id="KW-1185">Reference proteome</keyword>
<comment type="caution">
    <text evidence="2">The sequence shown here is derived from an EMBL/GenBank/DDBJ whole genome shotgun (WGS) entry which is preliminary data.</text>
</comment>
<name>A0ABQ2DSF5_9BACI</name>
<keyword evidence="1" id="KW-0812">Transmembrane</keyword>
<accession>A0ABQ2DSF5</accession>
<evidence type="ECO:0000313" key="2">
    <source>
        <dbReference type="EMBL" id="GGJ68671.1"/>
    </source>
</evidence>
<dbReference type="RefSeq" id="WP_188943827.1">
    <property type="nucleotide sequence ID" value="NZ_BMPN01000006.1"/>
</dbReference>
<feature type="transmembrane region" description="Helical" evidence="1">
    <location>
        <begin position="88"/>
        <end position="107"/>
    </location>
</feature>
<keyword evidence="1" id="KW-1133">Transmembrane helix</keyword>
<proteinExistence type="predicted"/>
<feature type="transmembrane region" description="Helical" evidence="1">
    <location>
        <begin position="35"/>
        <end position="56"/>
    </location>
</feature>
<feature type="transmembrane region" description="Helical" evidence="1">
    <location>
        <begin position="62"/>
        <end position="81"/>
    </location>
</feature>
<organism evidence="2 3">
    <name type="scientific">Virgibacillus kapii</name>
    <dbReference type="NCBI Taxonomy" id="1638645"/>
    <lineage>
        <taxon>Bacteria</taxon>
        <taxon>Bacillati</taxon>
        <taxon>Bacillota</taxon>
        <taxon>Bacilli</taxon>
        <taxon>Bacillales</taxon>
        <taxon>Bacillaceae</taxon>
        <taxon>Virgibacillus</taxon>
    </lineage>
</organism>
<evidence type="ECO:0000256" key="1">
    <source>
        <dbReference type="SAM" id="Phobius"/>
    </source>
</evidence>